<dbReference type="VEuPathDB" id="FungiDB:GVI51_A04455"/>
<evidence type="ECO:0000256" key="1">
    <source>
        <dbReference type="SAM" id="MobiDB-lite"/>
    </source>
</evidence>
<evidence type="ECO:0000313" key="2">
    <source>
        <dbReference type="EMBL" id="KTA97709.1"/>
    </source>
</evidence>
<dbReference type="AlphaFoldDB" id="A0A0W0CN18"/>
<accession>A0A0W0CN18</accession>
<name>A0A0W0CN18_CANGB</name>
<dbReference type="VEuPathDB" id="FungiDB:GWK60_A04499"/>
<proteinExistence type="predicted"/>
<comment type="caution">
    <text evidence="2">The sequence shown here is derived from an EMBL/GenBank/DDBJ whole genome shotgun (WGS) entry which is preliminary data.</text>
</comment>
<dbReference type="VEuPathDB" id="FungiDB:B1J91_A04631g"/>
<sequence>MPGKIISIPFLAQNEDMDRYLVKYNENRKTNENSNASNAANNSRSRHNGYNNFHRFHYAKNGPGNSMVDSLSYFNNRNFNAPVSSSTNNEMGNKIRLNGNSMKYNQYKVNDPGQQSNLLMATTQLKQAYSQLYYNVANKGGNEANVASGRAFLPNNQDTFFQSGCFQGNAEFSDKAPIDSLFSSSDARVTGGSAMFSNPTSSPTLDNGFETLSRSNGSLNTNYSRNEALMPNFLDDLLSNSNKSPYPFGKTDLDMDITKGMKNLNIEHGNTSLPPFPFTSNQPPLSSSLAFDLEDKSIPASNEGQQYSLFGIESFKGPLTDNGSLLMSGASSLNWDNNNIPSSSTSSNHLGIWNNDMSVWS</sequence>
<reference evidence="2 3" key="1">
    <citation type="submission" date="2015-10" db="EMBL/GenBank/DDBJ databases">
        <title>Draft genomes sequences of Candida glabrata isolates 1A, 1B, 2A, 2B, 3A and 3B.</title>
        <authorList>
            <person name="Haavelsrud O.E."/>
            <person name="Gaustad P."/>
        </authorList>
    </citation>
    <scope>NUCLEOTIDE SEQUENCE [LARGE SCALE GENOMIC DNA]</scope>
    <source>
        <strain evidence="2">910700640</strain>
    </source>
</reference>
<feature type="region of interest" description="Disordered" evidence="1">
    <location>
        <begin position="27"/>
        <end position="48"/>
    </location>
</feature>
<dbReference type="EMBL" id="LLZZ01000157">
    <property type="protein sequence ID" value="KTA97709.1"/>
    <property type="molecule type" value="Genomic_DNA"/>
</dbReference>
<organism evidence="2 3">
    <name type="scientific">Candida glabrata</name>
    <name type="common">Yeast</name>
    <name type="synonym">Torulopsis glabrata</name>
    <dbReference type="NCBI Taxonomy" id="5478"/>
    <lineage>
        <taxon>Eukaryota</taxon>
        <taxon>Fungi</taxon>
        <taxon>Dikarya</taxon>
        <taxon>Ascomycota</taxon>
        <taxon>Saccharomycotina</taxon>
        <taxon>Saccharomycetes</taxon>
        <taxon>Saccharomycetales</taxon>
        <taxon>Saccharomycetaceae</taxon>
        <taxon>Nakaseomyces</taxon>
    </lineage>
</organism>
<dbReference type="VEuPathDB" id="FungiDB:CAGL0A04631g"/>
<dbReference type="Proteomes" id="UP000054886">
    <property type="component" value="Unassembled WGS sequence"/>
</dbReference>
<dbReference type="Pfam" id="PF17298">
    <property type="entry name" value="DUF5349"/>
    <property type="match status" value="1"/>
</dbReference>
<dbReference type="InterPro" id="IPR035257">
    <property type="entry name" value="DUF5349"/>
</dbReference>
<evidence type="ECO:0000313" key="3">
    <source>
        <dbReference type="Proteomes" id="UP000054886"/>
    </source>
</evidence>
<feature type="compositionally biased region" description="Low complexity" evidence="1">
    <location>
        <begin position="33"/>
        <end position="43"/>
    </location>
</feature>
<protein>
    <submittedName>
        <fullName evidence="2">Uncharacterized protein</fullName>
    </submittedName>
</protein>
<gene>
    <name evidence="2" type="ORF">AO440_000139</name>
</gene>